<sequence>MKKKHWLLAGMLLMASNICSAQVKPDSKVGVLLACGAGTLFPEEQGNSFSNTYDAGLALNIVAYYRYYFSKNIAVEPGLGYMANGWTENFVIGTAGAKVGYEVKNSFLNIPVTVQYVVDKFTVGAGPEINYLFRTNSDRYSKDNFNSFSYGVTGGLDYKFSYFRVGFNYKFGLAQVYNTSANLFEKKAQCQSLMLSFRYEL</sequence>
<proteinExistence type="predicted"/>
<gene>
    <name evidence="3" type="ORF">NF867_11075</name>
</gene>
<comment type="caution">
    <text evidence="3">The sequence shown here is derived from an EMBL/GenBank/DDBJ whole genome shotgun (WGS) entry which is preliminary data.</text>
</comment>
<accession>A0A9X2JCT2</accession>
<evidence type="ECO:0000259" key="2">
    <source>
        <dbReference type="Pfam" id="PF13568"/>
    </source>
</evidence>
<organism evidence="3 4">
    <name type="scientific">Solitalea agri</name>
    <dbReference type="NCBI Taxonomy" id="2953739"/>
    <lineage>
        <taxon>Bacteria</taxon>
        <taxon>Pseudomonadati</taxon>
        <taxon>Bacteroidota</taxon>
        <taxon>Sphingobacteriia</taxon>
        <taxon>Sphingobacteriales</taxon>
        <taxon>Sphingobacteriaceae</taxon>
        <taxon>Solitalea</taxon>
    </lineage>
</organism>
<evidence type="ECO:0000313" key="3">
    <source>
        <dbReference type="EMBL" id="MCO4293408.1"/>
    </source>
</evidence>
<dbReference type="InterPro" id="IPR011250">
    <property type="entry name" value="OMP/PagP_B-barrel"/>
</dbReference>
<dbReference type="Pfam" id="PF13568">
    <property type="entry name" value="OMP_b-brl_2"/>
    <property type="match status" value="1"/>
</dbReference>
<dbReference type="Proteomes" id="UP001155182">
    <property type="component" value="Unassembled WGS sequence"/>
</dbReference>
<feature type="chain" id="PRO_5040782099" evidence="1">
    <location>
        <begin position="22"/>
        <end position="201"/>
    </location>
</feature>
<evidence type="ECO:0000256" key="1">
    <source>
        <dbReference type="SAM" id="SignalP"/>
    </source>
</evidence>
<evidence type="ECO:0000313" key="4">
    <source>
        <dbReference type="Proteomes" id="UP001155182"/>
    </source>
</evidence>
<keyword evidence="1" id="KW-0732">Signal</keyword>
<feature type="domain" description="Outer membrane protein beta-barrel" evidence="2">
    <location>
        <begin position="29"/>
        <end position="176"/>
    </location>
</feature>
<name>A0A9X2JCT2_9SPHI</name>
<feature type="signal peptide" evidence="1">
    <location>
        <begin position="1"/>
        <end position="21"/>
    </location>
</feature>
<dbReference type="SUPFAM" id="SSF56925">
    <property type="entry name" value="OMPA-like"/>
    <property type="match status" value="1"/>
</dbReference>
<keyword evidence="4" id="KW-1185">Reference proteome</keyword>
<dbReference type="InterPro" id="IPR025665">
    <property type="entry name" value="Beta-barrel_OMP_2"/>
</dbReference>
<protein>
    <submittedName>
        <fullName evidence="3">PorT family protein</fullName>
    </submittedName>
</protein>
<dbReference type="EMBL" id="JAMWYS010000036">
    <property type="protein sequence ID" value="MCO4293408.1"/>
    <property type="molecule type" value="Genomic_DNA"/>
</dbReference>
<dbReference type="AlphaFoldDB" id="A0A9X2JCT2"/>
<dbReference type="RefSeq" id="WP_252588047.1">
    <property type="nucleotide sequence ID" value="NZ_JAMWYS010000036.1"/>
</dbReference>
<reference evidence="3" key="1">
    <citation type="submission" date="2022-06" db="EMBL/GenBank/DDBJ databases">
        <title>Solitalea sp. MAHUQ-68 isolated from rhizospheric soil.</title>
        <authorList>
            <person name="Huq M.A."/>
        </authorList>
    </citation>
    <scope>NUCLEOTIDE SEQUENCE</scope>
    <source>
        <strain evidence="3">MAHUQ-68</strain>
    </source>
</reference>